<feature type="transmembrane region" description="Helical" evidence="8">
    <location>
        <begin position="471"/>
        <end position="492"/>
    </location>
</feature>
<dbReference type="InterPro" id="IPR020846">
    <property type="entry name" value="MFS_dom"/>
</dbReference>
<dbReference type="PANTHER" id="PTHR23501">
    <property type="entry name" value="MAJOR FACILITATOR SUPERFAMILY"/>
    <property type="match status" value="1"/>
</dbReference>
<evidence type="ECO:0000313" key="10">
    <source>
        <dbReference type="EMBL" id="WBP86902.1"/>
    </source>
</evidence>
<dbReference type="Proteomes" id="UP001212821">
    <property type="component" value="Chromosome"/>
</dbReference>
<keyword evidence="5 8" id="KW-1133">Transmembrane helix</keyword>
<dbReference type="InterPro" id="IPR011701">
    <property type="entry name" value="MFS"/>
</dbReference>
<keyword evidence="4 8" id="KW-0812">Transmembrane</keyword>
<feature type="region of interest" description="Disordered" evidence="7">
    <location>
        <begin position="495"/>
        <end position="522"/>
    </location>
</feature>
<dbReference type="RefSeq" id="WP_270143898.1">
    <property type="nucleotide sequence ID" value="NZ_CP115450.1"/>
</dbReference>
<feature type="transmembrane region" description="Helical" evidence="8">
    <location>
        <begin position="50"/>
        <end position="69"/>
    </location>
</feature>
<evidence type="ECO:0000313" key="11">
    <source>
        <dbReference type="Proteomes" id="UP001212821"/>
    </source>
</evidence>
<sequence>MSTEPIDDRPKPPLLGVLGLMLGIFLSALDGQIIGTALPTIVGDLGGLEHLAWAVTAYLLTSAAATPLWGRLGDLYGRKGAYQWAVAVFLVGSMLSGLSQNMGELIAFRALQGIGAGGLMVGALSVIGVLVPASDRGRVQSVIGVLMPIAFVGGPLLGGFLTDRLSWRWAFYVNLPVGVFALLAVGAAVRLPKAERARAPFDRAGVALLTAGILGLTLVSSWGGTTYAWTSPLILGTGAVAIAALALFVRTELRAPGPLIPPALFRDRNFTVSQVLGFLTGAVMLALIGYLPQYLQLVQGASPTTGGLLLLPLMLGMMGTQLITARLMGRPGGERRYPLLGGALALAGSALLLLLGTDTPVALASGLTAVAGVGIGLLMQSTMLTSMGAVPRQDMGAAMGVVTLLRSIGGSLGMAALGAVYTARLTASLGARLNPAEAARLTGGGGLTPASLAGLPSAVRDAVGAAVTSGLHGTVAGGIVLAGVATAVACLARPGAGASQGRSSHPEPRAADVPVEEAAVRP</sequence>
<feature type="transmembrane region" description="Helical" evidence="8">
    <location>
        <begin position="81"/>
        <end position="98"/>
    </location>
</feature>
<dbReference type="InterPro" id="IPR004638">
    <property type="entry name" value="EmrB-like"/>
</dbReference>
<feature type="domain" description="Major facilitator superfamily (MFS) profile" evidence="9">
    <location>
        <begin position="16"/>
        <end position="495"/>
    </location>
</feature>
<evidence type="ECO:0000256" key="4">
    <source>
        <dbReference type="ARBA" id="ARBA00022692"/>
    </source>
</evidence>
<evidence type="ECO:0000256" key="1">
    <source>
        <dbReference type="ARBA" id="ARBA00004651"/>
    </source>
</evidence>
<reference evidence="11" key="1">
    <citation type="submission" date="2022-12" db="EMBL/GenBank/DDBJ databases">
        <authorList>
            <person name="Mo P."/>
        </authorList>
    </citation>
    <scope>NUCLEOTIDE SEQUENCE [LARGE SCALE GENOMIC DNA]</scope>
    <source>
        <strain evidence="11">HUAS 3-15</strain>
    </source>
</reference>
<keyword evidence="3" id="KW-1003">Cell membrane</keyword>
<feature type="transmembrane region" description="Helical" evidence="8">
    <location>
        <begin position="229"/>
        <end position="249"/>
    </location>
</feature>
<feature type="transmembrane region" description="Helical" evidence="8">
    <location>
        <begin position="400"/>
        <end position="423"/>
    </location>
</feature>
<dbReference type="EMBL" id="CP115450">
    <property type="protein sequence ID" value="WBP86902.1"/>
    <property type="molecule type" value="Genomic_DNA"/>
</dbReference>
<feature type="transmembrane region" description="Helical" evidence="8">
    <location>
        <begin position="12"/>
        <end position="38"/>
    </location>
</feature>
<feature type="transmembrane region" description="Helical" evidence="8">
    <location>
        <begin position="143"/>
        <end position="161"/>
    </location>
</feature>
<dbReference type="Gene3D" id="1.20.1720.10">
    <property type="entry name" value="Multidrug resistance protein D"/>
    <property type="match status" value="1"/>
</dbReference>
<evidence type="ECO:0000256" key="7">
    <source>
        <dbReference type="SAM" id="MobiDB-lite"/>
    </source>
</evidence>
<dbReference type="CDD" id="cd17502">
    <property type="entry name" value="MFS_Azr1_MDR_like"/>
    <property type="match status" value="1"/>
</dbReference>
<keyword evidence="11" id="KW-1185">Reference proteome</keyword>
<feature type="transmembrane region" description="Helical" evidence="8">
    <location>
        <begin position="304"/>
        <end position="325"/>
    </location>
</feature>
<evidence type="ECO:0000256" key="8">
    <source>
        <dbReference type="SAM" id="Phobius"/>
    </source>
</evidence>
<feature type="transmembrane region" description="Helical" evidence="8">
    <location>
        <begin position="167"/>
        <end position="189"/>
    </location>
</feature>
<dbReference type="SUPFAM" id="SSF103473">
    <property type="entry name" value="MFS general substrate transporter"/>
    <property type="match status" value="1"/>
</dbReference>
<dbReference type="NCBIfam" id="TIGR00711">
    <property type="entry name" value="efflux_EmrB"/>
    <property type="match status" value="1"/>
</dbReference>
<dbReference type="Gene3D" id="1.20.1250.20">
    <property type="entry name" value="MFS general substrate transporter like domains"/>
    <property type="match status" value="1"/>
</dbReference>
<feature type="transmembrane region" description="Helical" evidence="8">
    <location>
        <begin position="110"/>
        <end position="131"/>
    </location>
</feature>
<organism evidence="10 11">
    <name type="scientific">Kitasatospora cathayae</name>
    <dbReference type="NCBI Taxonomy" id="3004092"/>
    <lineage>
        <taxon>Bacteria</taxon>
        <taxon>Bacillati</taxon>
        <taxon>Actinomycetota</taxon>
        <taxon>Actinomycetes</taxon>
        <taxon>Kitasatosporales</taxon>
        <taxon>Streptomycetaceae</taxon>
        <taxon>Kitasatospora</taxon>
    </lineage>
</organism>
<dbReference type="PROSITE" id="PS50850">
    <property type="entry name" value="MFS"/>
    <property type="match status" value="1"/>
</dbReference>
<name>A0ABY7Q323_9ACTN</name>
<dbReference type="Pfam" id="PF07690">
    <property type="entry name" value="MFS_1"/>
    <property type="match status" value="1"/>
</dbReference>
<dbReference type="InterPro" id="IPR036259">
    <property type="entry name" value="MFS_trans_sf"/>
</dbReference>
<feature type="transmembrane region" description="Helical" evidence="8">
    <location>
        <begin position="337"/>
        <end position="355"/>
    </location>
</feature>
<proteinExistence type="predicted"/>
<feature type="transmembrane region" description="Helical" evidence="8">
    <location>
        <begin position="361"/>
        <end position="379"/>
    </location>
</feature>
<feature type="transmembrane region" description="Helical" evidence="8">
    <location>
        <begin position="270"/>
        <end position="292"/>
    </location>
</feature>
<gene>
    <name evidence="10" type="ORF">O1G21_14380</name>
</gene>
<protein>
    <submittedName>
        <fullName evidence="10">MDR family MFS transporter</fullName>
    </submittedName>
</protein>
<comment type="subcellular location">
    <subcellularLocation>
        <location evidence="1">Cell membrane</location>
        <topology evidence="1">Multi-pass membrane protein</topology>
    </subcellularLocation>
</comment>
<evidence type="ECO:0000256" key="2">
    <source>
        <dbReference type="ARBA" id="ARBA00022448"/>
    </source>
</evidence>
<evidence type="ECO:0000256" key="3">
    <source>
        <dbReference type="ARBA" id="ARBA00022475"/>
    </source>
</evidence>
<accession>A0ABY7Q323</accession>
<keyword evidence="6 8" id="KW-0472">Membrane</keyword>
<evidence type="ECO:0000256" key="5">
    <source>
        <dbReference type="ARBA" id="ARBA00022989"/>
    </source>
</evidence>
<evidence type="ECO:0000256" key="6">
    <source>
        <dbReference type="ARBA" id="ARBA00023136"/>
    </source>
</evidence>
<evidence type="ECO:0000259" key="9">
    <source>
        <dbReference type="PROSITE" id="PS50850"/>
    </source>
</evidence>
<feature type="transmembrane region" description="Helical" evidence="8">
    <location>
        <begin position="201"/>
        <end position="223"/>
    </location>
</feature>
<dbReference type="PANTHER" id="PTHR23501:SF197">
    <property type="entry name" value="COMD"/>
    <property type="match status" value="1"/>
</dbReference>
<keyword evidence="2" id="KW-0813">Transport</keyword>